<dbReference type="EMBL" id="MHKX01000014">
    <property type="protein sequence ID" value="OGY98171.1"/>
    <property type="molecule type" value="Genomic_DNA"/>
</dbReference>
<name>A0A1G2CAI6_9BACT</name>
<evidence type="ECO:0000256" key="3">
    <source>
        <dbReference type="ARBA" id="ARBA00022801"/>
    </source>
</evidence>
<dbReference type="NCBIfam" id="NF008087">
    <property type="entry name" value="PRK10826.1"/>
    <property type="match status" value="1"/>
</dbReference>
<dbReference type="SFLD" id="SFLDS00003">
    <property type="entry name" value="Haloacid_Dehalogenase"/>
    <property type="match status" value="1"/>
</dbReference>
<keyword evidence="2" id="KW-0479">Metal-binding</keyword>
<dbReference type="SFLD" id="SFLDG01135">
    <property type="entry name" value="C1.5.6:_HAD__Beta-PGM__Phospha"/>
    <property type="match status" value="1"/>
</dbReference>
<dbReference type="NCBIfam" id="TIGR01509">
    <property type="entry name" value="HAD-SF-IA-v3"/>
    <property type="match status" value="1"/>
</dbReference>
<organism evidence="4 5">
    <name type="scientific">Candidatus Liptonbacteria bacterium RIFCSPHIGHO2_01_FULL_57_28</name>
    <dbReference type="NCBI Taxonomy" id="1798647"/>
    <lineage>
        <taxon>Bacteria</taxon>
        <taxon>Candidatus Liptoniibacteriota</taxon>
    </lineage>
</organism>
<dbReference type="Gene3D" id="3.40.50.1000">
    <property type="entry name" value="HAD superfamily/HAD-like"/>
    <property type="match status" value="1"/>
</dbReference>
<dbReference type="SUPFAM" id="SSF56784">
    <property type="entry name" value="HAD-like"/>
    <property type="match status" value="1"/>
</dbReference>
<comment type="similarity">
    <text evidence="1">Belongs to the HAD-like hydrolase superfamily. CbbY/CbbZ/Gph/YieH family.</text>
</comment>
<keyword evidence="3" id="KW-0378">Hydrolase</keyword>
<dbReference type="PANTHER" id="PTHR18901:SF38">
    <property type="entry name" value="PSEUDOURIDINE-5'-PHOSPHATASE"/>
    <property type="match status" value="1"/>
</dbReference>
<proteinExistence type="inferred from homology"/>
<comment type="caution">
    <text evidence="4">The sequence shown here is derived from an EMBL/GenBank/DDBJ whole genome shotgun (WGS) entry which is preliminary data.</text>
</comment>
<dbReference type="InterPro" id="IPR041492">
    <property type="entry name" value="HAD_2"/>
</dbReference>
<protein>
    <submittedName>
        <fullName evidence="4">2-deoxyglucose-6-phosphatase</fullName>
    </submittedName>
</protein>
<dbReference type="InterPro" id="IPR023214">
    <property type="entry name" value="HAD_sf"/>
</dbReference>
<evidence type="ECO:0000313" key="5">
    <source>
        <dbReference type="Proteomes" id="UP000179059"/>
    </source>
</evidence>
<dbReference type="InterPro" id="IPR023198">
    <property type="entry name" value="PGP-like_dom2"/>
</dbReference>
<dbReference type="STRING" id="1798647.A2855_03090"/>
<reference evidence="4 5" key="1">
    <citation type="journal article" date="2016" name="Nat. Commun.">
        <title>Thousands of microbial genomes shed light on interconnected biogeochemical processes in an aquifer system.</title>
        <authorList>
            <person name="Anantharaman K."/>
            <person name="Brown C.T."/>
            <person name="Hug L.A."/>
            <person name="Sharon I."/>
            <person name="Castelle C.J."/>
            <person name="Probst A.J."/>
            <person name="Thomas B.C."/>
            <person name="Singh A."/>
            <person name="Wilkins M.J."/>
            <person name="Karaoz U."/>
            <person name="Brodie E.L."/>
            <person name="Williams K.H."/>
            <person name="Hubbard S.S."/>
            <person name="Banfield J.F."/>
        </authorList>
    </citation>
    <scope>NUCLEOTIDE SEQUENCE [LARGE SCALE GENOMIC DNA]</scope>
</reference>
<dbReference type="Proteomes" id="UP000179059">
    <property type="component" value="Unassembled WGS sequence"/>
</dbReference>
<accession>A0A1G2CAI6</accession>
<evidence type="ECO:0000313" key="4">
    <source>
        <dbReference type="EMBL" id="OGY98171.1"/>
    </source>
</evidence>
<sequence>MVKAVIFDMDGLLIDSEPLWQEAETLVFSKVGIALTPEKMIKTMGLRVDEVVQYWYSRQPWEGVTQEQVKADIVNNVISLIRLKGKAMPGVQNTITLFKKRNLPMAIASSSLTEIINAVLEKIDIRKDLKTIYSAEHESYGKPHPGVYITTAEKLGVAPEHCLAIEDSPNGVLSAKAARMKCIAIPDHHSSSDPRIQIADLVVSSLEALSEKDLLLLDSKS</sequence>
<dbReference type="Gene3D" id="1.10.150.240">
    <property type="entry name" value="Putative phosphatase, domain 2"/>
    <property type="match status" value="1"/>
</dbReference>
<dbReference type="FunFam" id="3.40.50.1000:FF:000036">
    <property type="entry name" value="HAD family hydrolase"/>
    <property type="match status" value="1"/>
</dbReference>
<dbReference type="AlphaFoldDB" id="A0A1G2CAI6"/>
<evidence type="ECO:0000256" key="1">
    <source>
        <dbReference type="ARBA" id="ARBA00006171"/>
    </source>
</evidence>
<dbReference type="PANTHER" id="PTHR18901">
    <property type="entry name" value="2-DEOXYGLUCOSE-6-PHOSPHATE PHOSPHATASE 2"/>
    <property type="match status" value="1"/>
</dbReference>
<evidence type="ECO:0000256" key="2">
    <source>
        <dbReference type="ARBA" id="ARBA00022723"/>
    </source>
</evidence>
<dbReference type="SFLD" id="SFLDG01129">
    <property type="entry name" value="C1.5:_HAD__Beta-PGM__Phosphata"/>
    <property type="match status" value="1"/>
</dbReference>
<dbReference type="GO" id="GO:0046872">
    <property type="term" value="F:metal ion binding"/>
    <property type="evidence" value="ECO:0007669"/>
    <property type="project" value="UniProtKB-KW"/>
</dbReference>
<dbReference type="GO" id="GO:0016787">
    <property type="term" value="F:hydrolase activity"/>
    <property type="evidence" value="ECO:0007669"/>
    <property type="project" value="UniProtKB-KW"/>
</dbReference>
<gene>
    <name evidence="4" type="ORF">A2855_03090</name>
</gene>
<dbReference type="InterPro" id="IPR036412">
    <property type="entry name" value="HAD-like_sf"/>
</dbReference>
<dbReference type="Pfam" id="PF13419">
    <property type="entry name" value="HAD_2"/>
    <property type="match status" value="1"/>
</dbReference>
<dbReference type="InterPro" id="IPR006439">
    <property type="entry name" value="HAD-SF_hydro_IA"/>
</dbReference>
<dbReference type="PRINTS" id="PR00413">
    <property type="entry name" value="HADHALOGNASE"/>
</dbReference>